<dbReference type="Proteomes" id="UP001590951">
    <property type="component" value="Unassembled WGS sequence"/>
</dbReference>
<feature type="compositionally biased region" description="Basic and acidic residues" evidence="2">
    <location>
        <begin position="330"/>
        <end position="339"/>
    </location>
</feature>
<comment type="caution">
    <text evidence="3">The sequence shown here is derived from an EMBL/GenBank/DDBJ whole genome shotgun (WGS) entry which is preliminary data.</text>
</comment>
<dbReference type="PANTHER" id="PTHR39610">
    <property type="entry name" value="BZIP DOMAIN-CONTAINING PROTEIN-RELATED"/>
    <property type="match status" value="1"/>
</dbReference>
<feature type="compositionally biased region" description="Low complexity" evidence="2">
    <location>
        <begin position="185"/>
        <end position="201"/>
    </location>
</feature>
<proteinExistence type="predicted"/>
<keyword evidence="4" id="KW-1185">Reference proteome</keyword>
<evidence type="ECO:0000256" key="1">
    <source>
        <dbReference type="SAM" id="Coils"/>
    </source>
</evidence>
<evidence type="ECO:0000256" key="2">
    <source>
        <dbReference type="SAM" id="MobiDB-lite"/>
    </source>
</evidence>
<feature type="region of interest" description="Disordered" evidence="2">
    <location>
        <begin position="294"/>
        <end position="339"/>
    </location>
</feature>
<feature type="compositionally biased region" description="Low complexity" evidence="2">
    <location>
        <begin position="1"/>
        <end position="14"/>
    </location>
</feature>
<protein>
    <submittedName>
        <fullName evidence="3">Uncharacterized protein</fullName>
    </submittedName>
</protein>
<reference evidence="3 4" key="1">
    <citation type="submission" date="2024-09" db="EMBL/GenBank/DDBJ databases">
        <title>Rethinking Asexuality: The Enigmatic Case of Functional Sexual Genes in Lepraria (Stereocaulaceae).</title>
        <authorList>
            <person name="Doellman M."/>
            <person name="Sun Y."/>
            <person name="Barcenas-Pena A."/>
            <person name="Lumbsch H.T."/>
            <person name="Grewe F."/>
        </authorList>
    </citation>
    <scope>NUCLEOTIDE SEQUENCE [LARGE SCALE GENOMIC DNA]</scope>
    <source>
        <strain evidence="3 4">Grewe 0041</strain>
    </source>
</reference>
<feature type="compositionally biased region" description="Low complexity" evidence="2">
    <location>
        <begin position="26"/>
        <end position="40"/>
    </location>
</feature>
<keyword evidence="1" id="KW-0175">Coiled coil</keyword>
<feature type="compositionally biased region" description="Polar residues" evidence="2">
    <location>
        <begin position="295"/>
        <end position="311"/>
    </location>
</feature>
<accession>A0ABR4ARY3</accession>
<dbReference type="EMBL" id="JBHFEH010000085">
    <property type="protein sequence ID" value="KAL2048015.1"/>
    <property type="molecule type" value="Genomic_DNA"/>
</dbReference>
<feature type="region of interest" description="Disordered" evidence="2">
    <location>
        <begin position="166"/>
        <end position="253"/>
    </location>
</feature>
<feature type="coiled-coil region" evidence="1">
    <location>
        <begin position="139"/>
        <end position="166"/>
    </location>
</feature>
<evidence type="ECO:0000313" key="3">
    <source>
        <dbReference type="EMBL" id="KAL2048015.1"/>
    </source>
</evidence>
<sequence>MPDIDSLPPSDSPSRVPGNGSDNRHSPSPRASSSSLAAAATINAGIQHEDSRRSSITSNRGRPSPQIGHSERRRSNAFLSSHDPTLPGPGELQTGDLRSPTNMSFPFRTASPHGLGSPILGPHHRDRAPSLGELHQELEAEQEAQVNRLLEMIRHQQAQLTAIQNQQNYMPSSSSAALDDHTPPSERSSSYPYPAAANPVSTPLPIAHPRPRSPNARPSLPLSRQSSRRSRTPSRTASPALRPVSAGLQAQGDGWFGERSSMLDDSAFYQAETQMLTRENQMLRARIRELERQLSDLNPTATNSPPISSNLAAPPVEAEADGAEAATGSHTRESEEKED</sequence>
<feature type="compositionally biased region" description="Low complexity" evidence="2">
    <location>
        <begin position="216"/>
        <end position="225"/>
    </location>
</feature>
<feature type="region of interest" description="Disordered" evidence="2">
    <location>
        <begin position="1"/>
        <end position="128"/>
    </location>
</feature>
<name>A0ABR4ARY3_9LECA</name>
<organism evidence="3 4">
    <name type="scientific">Lepraria finkii</name>
    <dbReference type="NCBI Taxonomy" id="1340010"/>
    <lineage>
        <taxon>Eukaryota</taxon>
        <taxon>Fungi</taxon>
        <taxon>Dikarya</taxon>
        <taxon>Ascomycota</taxon>
        <taxon>Pezizomycotina</taxon>
        <taxon>Lecanoromycetes</taxon>
        <taxon>OSLEUM clade</taxon>
        <taxon>Lecanoromycetidae</taxon>
        <taxon>Lecanorales</taxon>
        <taxon>Lecanorineae</taxon>
        <taxon>Stereocaulaceae</taxon>
        <taxon>Lepraria</taxon>
    </lineage>
</organism>
<dbReference type="PANTHER" id="PTHR39610:SF2">
    <property type="entry name" value="BZIP DOMAIN-CONTAINING PROTEIN"/>
    <property type="match status" value="1"/>
</dbReference>
<gene>
    <name evidence="3" type="ORF">ABVK25_011111</name>
</gene>
<evidence type="ECO:0000313" key="4">
    <source>
        <dbReference type="Proteomes" id="UP001590951"/>
    </source>
</evidence>